<feature type="transmembrane region" description="Helical" evidence="15">
    <location>
        <begin position="105"/>
        <end position="126"/>
    </location>
</feature>
<dbReference type="Proteomes" id="UP000626109">
    <property type="component" value="Unassembled WGS sequence"/>
</dbReference>
<keyword evidence="4" id="KW-0109">Calcium transport</keyword>
<evidence type="ECO:0000256" key="6">
    <source>
        <dbReference type="ARBA" id="ARBA00022692"/>
    </source>
</evidence>
<evidence type="ECO:0000313" key="17">
    <source>
        <dbReference type="EMBL" id="CAE8741700.1"/>
    </source>
</evidence>
<protein>
    <recommendedName>
        <fullName evidence="16">EF-hand domain-containing protein</fullName>
    </recommendedName>
</protein>
<dbReference type="InterPro" id="IPR011992">
    <property type="entry name" value="EF-hand-dom_pair"/>
</dbReference>
<keyword evidence="9 15" id="KW-1133">Transmembrane helix</keyword>
<feature type="region of interest" description="Disordered" evidence="14">
    <location>
        <begin position="488"/>
        <end position="520"/>
    </location>
</feature>
<evidence type="ECO:0000256" key="4">
    <source>
        <dbReference type="ARBA" id="ARBA00022568"/>
    </source>
</evidence>
<dbReference type="SUPFAM" id="SSF47473">
    <property type="entry name" value="EF-hand"/>
    <property type="match status" value="1"/>
</dbReference>
<feature type="transmembrane region" description="Helical" evidence="15">
    <location>
        <begin position="314"/>
        <end position="337"/>
    </location>
</feature>
<organism evidence="17 18">
    <name type="scientific">Polarella glacialis</name>
    <name type="common">Dinoflagellate</name>
    <dbReference type="NCBI Taxonomy" id="89957"/>
    <lineage>
        <taxon>Eukaryota</taxon>
        <taxon>Sar</taxon>
        <taxon>Alveolata</taxon>
        <taxon>Dinophyceae</taxon>
        <taxon>Suessiales</taxon>
        <taxon>Suessiaceae</taxon>
        <taxon>Polarella</taxon>
    </lineage>
</organism>
<keyword evidence="3" id="KW-0597">Phosphoprotein</keyword>
<accession>A0A813M5V8</accession>
<keyword evidence="12" id="KW-0325">Glycoprotein</keyword>
<dbReference type="InterPro" id="IPR050599">
    <property type="entry name" value="VDCC_alpha-1_subunit"/>
</dbReference>
<evidence type="ECO:0000256" key="8">
    <source>
        <dbReference type="ARBA" id="ARBA00022882"/>
    </source>
</evidence>
<evidence type="ECO:0000256" key="2">
    <source>
        <dbReference type="ARBA" id="ARBA00022448"/>
    </source>
</evidence>
<evidence type="ECO:0000256" key="7">
    <source>
        <dbReference type="ARBA" id="ARBA00022837"/>
    </source>
</evidence>
<dbReference type="InterPro" id="IPR002048">
    <property type="entry name" value="EF_hand_dom"/>
</dbReference>
<proteinExistence type="predicted"/>
<comment type="subcellular location">
    <subcellularLocation>
        <location evidence="1">Membrane</location>
        <topology evidence="1">Multi-pass membrane protein</topology>
    </subcellularLocation>
</comment>
<dbReference type="Gene3D" id="1.10.238.10">
    <property type="entry name" value="EF-hand"/>
    <property type="match status" value="1"/>
</dbReference>
<dbReference type="InterPro" id="IPR018247">
    <property type="entry name" value="EF_Hand_1_Ca_BS"/>
</dbReference>
<dbReference type="SUPFAM" id="SSF81324">
    <property type="entry name" value="Voltage-gated potassium channels"/>
    <property type="match status" value="1"/>
</dbReference>
<dbReference type="InterPro" id="IPR005821">
    <property type="entry name" value="Ion_trans_dom"/>
</dbReference>
<evidence type="ECO:0000256" key="9">
    <source>
        <dbReference type="ARBA" id="ARBA00022989"/>
    </source>
</evidence>
<evidence type="ECO:0000256" key="12">
    <source>
        <dbReference type="ARBA" id="ARBA00023180"/>
    </source>
</evidence>
<dbReference type="Gene3D" id="1.10.287.70">
    <property type="match status" value="1"/>
</dbReference>
<name>A0A813M5V8_POLGL</name>
<dbReference type="Gene3D" id="1.20.120.350">
    <property type="entry name" value="Voltage-gated potassium channels. Chain C"/>
    <property type="match status" value="1"/>
</dbReference>
<dbReference type="PROSITE" id="PS00018">
    <property type="entry name" value="EF_HAND_1"/>
    <property type="match status" value="2"/>
</dbReference>
<keyword evidence="8" id="KW-0851">Voltage-gated channel</keyword>
<feature type="transmembrane region" description="Helical" evidence="15">
    <location>
        <begin position="172"/>
        <end position="199"/>
    </location>
</feature>
<dbReference type="GO" id="GO:0008331">
    <property type="term" value="F:high voltage-gated calcium channel activity"/>
    <property type="evidence" value="ECO:0007669"/>
    <property type="project" value="TreeGrafter"/>
</dbReference>
<keyword evidence="6 15" id="KW-0812">Transmembrane</keyword>
<keyword evidence="10" id="KW-0406">Ion transport</keyword>
<keyword evidence="13" id="KW-0407">Ion channel</keyword>
<dbReference type="Pfam" id="PF00520">
    <property type="entry name" value="Ion_trans"/>
    <property type="match status" value="1"/>
</dbReference>
<dbReference type="CDD" id="cd00051">
    <property type="entry name" value="EFh"/>
    <property type="match status" value="1"/>
</dbReference>
<dbReference type="PANTHER" id="PTHR45628:SF7">
    <property type="entry name" value="VOLTAGE-DEPENDENT CALCIUM CHANNEL TYPE A SUBUNIT ALPHA-1"/>
    <property type="match status" value="1"/>
</dbReference>
<feature type="domain" description="EF-hand" evidence="16">
    <location>
        <begin position="405"/>
        <end position="440"/>
    </location>
</feature>
<dbReference type="InterPro" id="IPR027359">
    <property type="entry name" value="Volt_channel_dom_sf"/>
</dbReference>
<keyword evidence="7" id="KW-0106">Calcium</keyword>
<evidence type="ECO:0000256" key="15">
    <source>
        <dbReference type="SAM" id="Phobius"/>
    </source>
</evidence>
<evidence type="ECO:0000256" key="11">
    <source>
        <dbReference type="ARBA" id="ARBA00023136"/>
    </source>
</evidence>
<keyword evidence="11 15" id="KW-0472">Membrane</keyword>
<feature type="domain" description="EF-hand" evidence="16">
    <location>
        <begin position="361"/>
        <end position="396"/>
    </location>
</feature>
<sequence>MASPSFSVDPADVGERNEVSPAQLATPYFATFESQGPTARKRGGGSFRSMLSEFASELPSVSTSLRGSLFHRVEEANTTYDGNQSVVQTCRDLIRKIQRSTATDLFVGLIILTDICMGCYTIDLSAAGKDTPSWVTDLSVFCFAVYTLELLATLFVHTSAVIGDWWFGLDAFIVLAGLLEFCIAALGADVSSLNLVRFLRIFRMVRMLKISRKWSLLKDLWKLVKMTQACIKMLFWSFVFCFMVMTCWSMIAVELLNPLVIKLANDGAWPDCPQCSQSFQTVMDANLTFFKTIVAGDSWGLIAMPMITANPWTAIIFVGSLLTIVFGVLNLIVAVVVDEFAEQRQRDIENQAQELDDNHEIDLKLLQKVFFKIDEDGSGELSLDELRNGARTNPEFRDRLRVMDIDEKDLELLFEMLDDDRSGFIQPEEFIEALSRWINESKTASRFMKWELMKGFRKQEEFQAMLTTRLDSLERRLFVRRSGYESSQDFSEQGSLDGVEETSPGKAGAEGADKAADALQEAQKALEEAIQSAGNLLQDSGAAVAIAELKSAQQACEIEFQKALCEIMPSFHQWETRSSISKKDRSNSGSPKLATECACGTSGEHASCLPDCGGHSHVSFVAVSEAMPLRPFCVAAPSFTTSPNTPQMLRGPTPPDAVPTSLWKTLGLRSDAPAGERLDTGEATCRIAEAV</sequence>
<dbReference type="GO" id="GO:0098703">
    <property type="term" value="P:calcium ion import across plasma membrane"/>
    <property type="evidence" value="ECO:0007669"/>
    <property type="project" value="TreeGrafter"/>
</dbReference>
<evidence type="ECO:0000256" key="10">
    <source>
        <dbReference type="ARBA" id="ARBA00023065"/>
    </source>
</evidence>
<dbReference type="PROSITE" id="PS50222">
    <property type="entry name" value="EF_HAND_2"/>
    <property type="match status" value="2"/>
</dbReference>
<feature type="transmembrane region" description="Helical" evidence="15">
    <location>
        <begin position="138"/>
        <end position="160"/>
    </location>
</feature>
<dbReference type="SMART" id="SM00054">
    <property type="entry name" value="EFh"/>
    <property type="match status" value="2"/>
</dbReference>
<evidence type="ECO:0000256" key="13">
    <source>
        <dbReference type="ARBA" id="ARBA00023303"/>
    </source>
</evidence>
<keyword evidence="5" id="KW-0107">Calcium channel</keyword>
<keyword evidence="2" id="KW-0813">Transport</keyword>
<evidence type="ECO:0000256" key="3">
    <source>
        <dbReference type="ARBA" id="ARBA00022553"/>
    </source>
</evidence>
<dbReference type="GO" id="GO:0005509">
    <property type="term" value="F:calcium ion binding"/>
    <property type="evidence" value="ECO:0007669"/>
    <property type="project" value="InterPro"/>
</dbReference>
<evidence type="ECO:0000313" key="18">
    <source>
        <dbReference type="Proteomes" id="UP000626109"/>
    </source>
</evidence>
<comment type="caution">
    <text evidence="17">The sequence shown here is derived from an EMBL/GenBank/DDBJ whole genome shotgun (WGS) entry which is preliminary data.</text>
</comment>
<dbReference type="PANTHER" id="PTHR45628">
    <property type="entry name" value="VOLTAGE-DEPENDENT CALCIUM CHANNEL TYPE A SUBUNIT ALPHA-1"/>
    <property type="match status" value="1"/>
</dbReference>
<reference evidence="17" key="1">
    <citation type="submission" date="2021-02" db="EMBL/GenBank/DDBJ databases">
        <authorList>
            <person name="Dougan E. K."/>
            <person name="Rhodes N."/>
            <person name="Thang M."/>
            <person name="Chan C."/>
        </authorList>
    </citation>
    <scope>NUCLEOTIDE SEQUENCE</scope>
</reference>
<evidence type="ECO:0000256" key="5">
    <source>
        <dbReference type="ARBA" id="ARBA00022673"/>
    </source>
</evidence>
<dbReference type="GO" id="GO:0005891">
    <property type="term" value="C:voltage-gated calcium channel complex"/>
    <property type="evidence" value="ECO:0007669"/>
    <property type="project" value="TreeGrafter"/>
</dbReference>
<dbReference type="Pfam" id="PF13499">
    <property type="entry name" value="EF-hand_7"/>
    <property type="match status" value="1"/>
</dbReference>
<gene>
    <name evidence="17" type="ORF">PGLA2088_LOCUS50620</name>
</gene>
<dbReference type="AlphaFoldDB" id="A0A813M5V8"/>
<dbReference type="EMBL" id="CAJNNW010037422">
    <property type="protein sequence ID" value="CAE8741700.1"/>
    <property type="molecule type" value="Genomic_DNA"/>
</dbReference>
<evidence type="ECO:0000259" key="16">
    <source>
        <dbReference type="PROSITE" id="PS50222"/>
    </source>
</evidence>
<evidence type="ECO:0000256" key="14">
    <source>
        <dbReference type="SAM" id="MobiDB-lite"/>
    </source>
</evidence>
<evidence type="ECO:0000256" key="1">
    <source>
        <dbReference type="ARBA" id="ARBA00004141"/>
    </source>
</evidence>
<feature type="transmembrane region" description="Helical" evidence="15">
    <location>
        <begin position="233"/>
        <end position="253"/>
    </location>
</feature>